<sequence length="58" mass="6150">MLHGALHLEPDWQGVEGADPGRDQKHLPSIPVIFAGSAANLPEIQQIPRDPGSTPPCS</sequence>
<feature type="compositionally biased region" description="Basic and acidic residues" evidence="1">
    <location>
        <begin position="1"/>
        <end position="10"/>
    </location>
</feature>
<proteinExistence type="predicted"/>
<dbReference type="AlphaFoldDB" id="A0AA44WTD0"/>
<feature type="region of interest" description="Disordered" evidence="1">
    <location>
        <begin position="1"/>
        <end position="27"/>
    </location>
</feature>
<evidence type="ECO:0000313" key="2">
    <source>
        <dbReference type="EMBL" id="PNH35497.1"/>
    </source>
</evidence>
<dbReference type="Proteomes" id="UP000236305">
    <property type="component" value="Unassembled WGS sequence"/>
</dbReference>
<comment type="caution">
    <text evidence="2">The sequence shown here is derived from an EMBL/GenBank/DDBJ whole genome shotgun (WGS) entry which is preliminary data.</text>
</comment>
<organism evidence="2 3">
    <name type="scientific">Verticillium dahliae</name>
    <name type="common">Verticillium wilt</name>
    <dbReference type="NCBI Taxonomy" id="27337"/>
    <lineage>
        <taxon>Eukaryota</taxon>
        <taxon>Fungi</taxon>
        <taxon>Dikarya</taxon>
        <taxon>Ascomycota</taxon>
        <taxon>Pezizomycotina</taxon>
        <taxon>Sordariomycetes</taxon>
        <taxon>Hypocreomycetidae</taxon>
        <taxon>Glomerellales</taxon>
        <taxon>Plectosphaerellaceae</taxon>
        <taxon>Verticillium</taxon>
    </lineage>
</organism>
<evidence type="ECO:0000256" key="1">
    <source>
        <dbReference type="SAM" id="MobiDB-lite"/>
    </source>
</evidence>
<protein>
    <submittedName>
        <fullName evidence="2">Uncharacterized protein</fullName>
    </submittedName>
</protein>
<name>A0AA44WTD0_VERDA</name>
<evidence type="ECO:0000313" key="3">
    <source>
        <dbReference type="Proteomes" id="UP000236305"/>
    </source>
</evidence>
<gene>
    <name evidence="2" type="ORF">BJF96_g1361</name>
</gene>
<reference evidence="2 3" key="1">
    <citation type="submission" date="2017-12" db="EMBL/GenBank/DDBJ databases">
        <title>Comparative genomics yields insights into virulence evolution of Verticillium dahliae.</title>
        <authorList>
            <person name="Fan R."/>
            <person name="Armitage A.D."/>
            <person name="Cascant-Lopez E."/>
            <person name="Sobczyk M."/>
            <person name="Cockerton H.M."/>
            <person name="Harrison R.J."/>
        </authorList>
    </citation>
    <scope>NUCLEOTIDE SEQUENCE [LARGE SCALE GENOMIC DNA]</scope>
    <source>
        <strain evidence="2 3">12008</strain>
    </source>
</reference>
<dbReference type="EMBL" id="MPSH01000003">
    <property type="protein sequence ID" value="PNH35497.1"/>
    <property type="molecule type" value="Genomic_DNA"/>
</dbReference>
<accession>A0AA44WTD0</accession>